<sequence length="386" mass="42103">MRHFDFLSADDRDRLFLHPPQEFGLDDPPSVLAVALGATLYIPATRPHLAESIAKRAAQGVLSAVVCLEDAIADADLPAAERNAVAQLRSYARTDAPKPLVFVRVRAAEQIPMVVAELGEQVGVLAGFVLPKFTEASGLAYLEAVTAAGESAGRRMLAMPVLETREISYAEQRLNELLAVRELLEKYRPNVLAVRLGATDLSATYGLRRPRELTIYDVRLVADVISDVVNVLARADGSGWVVTGPVWEYFSGTERLFKPQLRESPFIEHEERSLRAELIARDLDGLIREVLLDRANGLLGKTVIHPTHVAAVHALSVVTHEEFSDATDVLGTQAGGGVAASSYRNKMNESKPHSAWARRIMQRAHAFGVAHESTSFVDLLGAGLHQ</sequence>
<proteinExistence type="predicted"/>
<dbReference type="Gene3D" id="3.20.20.60">
    <property type="entry name" value="Phosphoenolpyruvate-binding domains"/>
    <property type="match status" value="2"/>
</dbReference>
<dbReference type="InterPro" id="IPR040442">
    <property type="entry name" value="Pyrv_kinase-like_dom_sf"/>
</dbReference>
<gene>
    <name evidence="4" type="ORF">M6D93_09740</name>
</gene>
<protein>
    <submittedName>
        <fullName evidence="4">HpcH/HpaI aldolase/citrate lyase family protein</fullName>
    </submittedName>
</protein>
<evidence type="ECO:0000256" key="2">
    <source>
        <dbReference type="ARBA" id="ARBA00022723"/>
    </source>
</evidence>
<dbReference type="Pfam" id="PF15617">
    <property type="entry name" value="C-C_Bond_Lyase"/>
    <property type="match status" value="1"/>
</dbReference>
<organism evidence="4 5">
    <name type="scientific">Jatrophihabitans telluris</name>
    <dbReference type="NCBI Taxonomy" id="2038343"/>
    <lineage>
        <taxon>Bacteria</taxon>
        <taxon>Bacillati</taxon>
        <taxon>Actinomycetota</taxon>
        <taxon>Actinomycetes</taxon>
        <taxon>Jatrophihabitantales</taxon>
        <taxon>Jatrophihabitantaceae</taxon>
        <taxon>Jatrophihabitans</taxon>
    </lineage>
</organism>
<dbReference type="InterPro" id="IPR039480">
    <property type="entry name" value="C-C_Bond_Lyase-like"/>
</dbReference>
<dbReference type="PANTHER" id="PTHR32308:SF10">
    <property type="entry name" value="CITRATE LYASE SUBUNIT BETA"/>
    <property type="match status" value="1"/>
</dbReference>
<dbReference type="InterPro" id="IPR015813">
    <property type="entry name" value="Pyrv/PenolPyrv_kinase-like_dom"/>
</dbReference>
<keyword evidence="5" id="KW-1185">Reference proteome</keyword>
<dbReference type="Proteomes" id="UP001056336">
    <property type="component" value="Chromosome"/>
</dbReference>
<dbReference type="InterPro" id="IPR011206">
    <property type="entry name" value="Citrate_lyase_beta/mcl1/mcl2"/>
</dbReference>
<comment type="cofactor">
    <cofactor evidence="1">
        <name>Mg(2+)</name>
        <dbReference type="ChEBI" id="CHEBI:18420"/>
    </cofactor>
</comment>
<accession>A0ABY4R4K2</accession>
<name>A0ABY4R4K2_9ACTN</name>
<evidence type="ECO:0000256" key="1">
    <source>
        <dbReference type="ARBA" id="ARBA00001946"/>
    </source>
</evidence>
<evidence type="ECO:0000256" key="3">
    <source>
        <dbReference type="ARBA" id="ARBA00022842"/>
    </source>
</evidence>
<evidence type="ECO:0000313" key="4">
    <source>
        <dbReference type="EMBL" id="UQX90262.1"/>
    </source>
</evidence>
<reference evidence="4" key="1">
    <citation type="journal article" date="2018" name="Int. J. Syst. Evol. Microbiol.">
        <title>Jatrophihabitans telluris sp. nov., isolated from sediment soil of lava forest wetlands and the emended description of the genus Jatrophihabitans.</title>
        <authorList>
            <person name="Lee K.C."/>
            <person name="Suh M.K."/>
            <person name="Eom M.K."/>
            <person name="Kim K.K."/>
            <person name="Kim J.S."/>
            <person name="Kim D.S."/>
            <person name="Ko S.H."/>
            <person name="Shin Y.K."/>
            <person name="Lee J.S."/>
        </authorList>
    </citation>
    <scope>NUCLEOTIDE SEQUENCE</scope>
    <source>
        <strain evidence="4">N237</strain>
    </source>
</reference>
<dbReference type="PANTHER" id="PTHR32308">
    <property type="entry name" value="LYASE BETA SUBUNIT, PUTATIVE (AFU_ORTHOLOGUE AFUA_4G13030)-RELATED"/>
    <property type="match status" value="1"/>
</dbReference>
<evidence type="ECO:0000313" key="5">
    <source>
        <dbReference type="Proteomes" id="UP001056336"/>
    </source>
</evidence>
<dbReference type="SUPFAM" id="SSF51621">
    <property type="entry name" value="Phosphoenolpyruvate/pyruvate domain"/>
    <property type="match status" value="1"/>
</dbReference>
<keyword evidence="2" id="KW-0479">Metal-binding</keyword>
<keyword evidence="4" id="KW-0456">Lyase</keyword>
<dbReference type="RefSeq" id="WP_249774158.1">
    <property type="nucleotide sequence ID" value="NZ_CP097332.1"/>
</dbReference>
<dbReference type="GO" id="GO:0016829">
    <property type="term" value="F:lyase activity"/>
    <property type="evidence" value="ECO:0007669"/>
    <property type="project" value="UniProtKB-KW"/>
</dbReference>
<reference evidence="4" key="2">
    <citation type="submission" date="2022-05" db="EMBL/GenBank/DDBJ databases">
        <authorList>
            <person name="Kim J.-S."/>
            <person name="Lee K."/>
            <person name="Suh M."/>
            <person name="Eom M."/>
            <person name="Kim J.-S."/>
            <person name="Kim D.-S."/>
            <person name="Ko S.-H."/>
            <person name="Shin Y."/>
            <person name="Lee J.-S."/>
        </authorList>
    </citation>
    <scope>NUCLEOTIDE SEQUENCE</scope>
    <source>
        <strain evidence="4">N237</strain>
    </source>
</reference>
<keyword evidence="3" id="KW-0460">Magnesium</keyword>
<dbReference type="EMBL" id="CP097332">
    <property type="protein sequence ID" value="UQX90262.1"/>
    <property type="molecule type" value="Genomic_DNA"/>
</dbReference>
<dbReference type="PIRSF" id="PIRSF015582">
    <property type="entry name" value="Cit_lyase_B"/>
    <property type="match status" value="1"/>
</dbReference>